<dbReference type="RefSeq" id="WP_197011909.1">
    <property type="nucleotide sequence ID" value="NZ_BAABES010000004.1"/>
</dbReference>
<dbReference type="GO" id="GO:0016791">
    <property type="term" value="F:phosphatase activity"/>
    <property type="evidence" value="ECO:0007669"/>
    <property type="project" value="TreeGrafter"/>
</dbReference>
<dbReference type="SUPFAM" id="SSF55785">
    <property type="entry name" value="PYP-like sensor domain (PAS domain)"/>
    <property type="match status" value="1"/>
</dbReference>
<dbReference type="SMART" id="SM00091">
    <property type="entry name" value="PAS"/>
    <property type="match status" value="1"/>
</dbReference>
<dbReference type="InterPro" id="IPR001932">
    <property type="entry name" value="PPM-type_phosphatase-like_dom"/>
</dbReference>
<dbReference type="CDD" id="cd00130">
    <property type="entry name" value="PAS"/>
    <property type="match status" value="1"/>
</dbReference>
<name>A0A931GJK3_9ACTN</name>
<dbReference type="SUPFAM" id="SSF81606">
    <property type="entry name" value="PP2C-like"/>
    <property type="match status" value="1"/>
</dbReference>
<dbReference type="SMART" id="SM00331">
    <property type="entry name" value="PP2C_SIG"/>
    <property type="match status" value="1"/>
</dbReference>
<dbReference type="NCBIfam" id="TIGR00229">
    <property type="entry name" value="sensory_box"/>
    <property type="match status" value="1"/>
</dbReference>
<keyword evidence="6" id="KW-1185">Reference proteome</keyword>
<dbReference type="PROSITE" id="PS50112">
    <property type="entry name" value="PAS"/>
    <property type="match status" value="1"/>
</dbReference>
<dbReference type="InterPro" id="IPR035965">
    <property type="entry name" value="PAS-like_dom_sf"/>
</dbReference>
<dbReference type="InterPro" id="IPR052016">
    <property type="entry name" value="Bact_Sigma-Reg"/>
</dbReference>
<evidence type="ECO:0000259" key="3">
    <source>
        <dbReference type="PROSITE" id="PS50112"/>
    </source>
</evidence>
<organism evidence="5 6">
    <name type="scientific">Actinomadura viridis</name>
    <dbReference type="NCBI Taxonomy" id="58110"/>
    <lineage>
        <taxon>Bacteria</taxon>
        <taxon>Bacillati</taxon>
        <taxon>Actinomycetota</taxon>
        <taxon>Actinomycetes</taxon>
        <taxon>Streptosporangiales</taxon>
        <taxon>Thermomonosporaceae</taxon>
        <taxon>Actinomadura</taxon>
    </lineage>
</organism>
<dbReference type="Gene3D" id="3.30.450.20">
    <property type="entry name" value="PAS domain"/>
    <property type="match status" value="1"/>
</dbReference>
<protein>
    <submittedName>
        <fullName evidence="5">PAS domain S-box-containing protein</fullName>
    </submittedName>
</protein>
<feature type="domain" description="PAS" evidence="3">
    <location>
        <begin position="18"/>
        <end position="62"/>
    </location>
</feature>
<dbReference type="EMBL" id="JADOUA010000001">
    <property type="protein sequence ID" value="MBG6089282.1"/>
    <property type="molecule type" value="Genomic_DNA"/>
</dbReference>
<keyword evidence="1" id="KW-0378">Hydrolase</keyword>
<evidence type="ECO:0000313" key="5">
    <source>
        <dbReference type="EMBL" id="MBG6089282.1"/>
    </source>
</evidence>
<accession>A0A931GJK3</accession>
<feature type="region of interest" description="Disordered" evidence="2">
    <location>
        <begin position="164"/>
        <end position="186"/>
    </location>
</feature>
<dbReference type="Proteomes" id="UP000614047">
    <property type="component" value="Unassembled WGS sequence"/>
</dbReference>
<gene>
    <name evidence="5" type="ORF">IW256_003395</name>
</gene>
<evidence type="ECO:0000259" key="4">
    <source>
        <dbReference type="PROSITE" id="PS51746"/>
    </source>
</evidence>
<dbReference type="AlphaFoldDB" id="A0A931GJK3"/>
<dbReference type="InterPro" id="IPR013656">
    <property type="entry name" value="PAS_4"/>
</dbReference>
<evidence type="ECO:0000313" key="6">
    <source>
        <dbReference type="Proteomes" id="UP000614047"/>
    </source>
</evidence>
<sequence>MAHGHVRPVSPVVDHAALFAAVPDPHVVLDGDLVIVEVNDAVLKVMGLSRDAVIGRRLFDVLPDGPEHADNRRSLRSCFLRVLASGKAETLAIRRYDVRSSVRPGESGEQWWSTVVTPVFDPDGTVGAVIVRPQEVTRFVLDRRLRGRRPGNPPSVPLLSRLLRVRDGQDPEDSPRRQEAVEAETYQRGQELERLNEELRQAHTRERGVAIALQESMLHSPDLPRHPDIAVRYLPAVGTLNVCGDWYDVVDLPSGGLALAVGDVVGHGLEAATVMGMLRSALSAAARTVSGPAQALETVGVYARSVEGAPGSTAVQVMVDGENHRITYSSAGHLPPVLLRAGGGCEFLDGATDPPLGARPVHVARPQAAKRYTPGDTLVLYTDGLVERRKEDIDVGLARLTGVLASFAGLEPERMADAVLARLGFTSGGANDDIALIIARL</sequence>
<evidence type="ECO:0000256" key="2">
    <source>
        <dbReference type="SAM" id="MobiDB-lite"/>
    </source>
</evidence>
<dbReference type="Pfam" id="PF08448">
    <property type="entry name" value="PAS_4"/>
    <property type="match status" value="1"/>
</dbReference>
<feature type="compositionally biased region" description="Basic and acidic residues" evidence="2">
    <location>
        <begin position="164"/>
        <end position="180"/>
    </location>
</feature>
<feature type="domain" description="PPM-type phosphatase" evidence="4">
    <location>
        <begin position="228"/>
        <end position="441"/>
    </location>
</feature>
<dbReference type="Pfam" id="PF07228">
    <property type="entry name" value="SpoIIE"/>
    <property type="match status" value="1"/>
</dbReference>
<dbReference type="PANTHER" id="PTHR43156">
    <property type="entry name" value="STAGE II SPORULATION PROTEIN E-RELATED"/>
    <property type="match status" value="1"/>
</dbReference>
<dbReference type="PANTHER" id="PTHR43156:SF2">
    <property type="entry name" value="STAGE II SPORULATION PROTEIN E"/>
    <property type="match status" value="1"/>
</dbReference>
<dbReference type="PROSITE" id="PS51746">
    <property type="entry name" value="PPM_2"/>
    <property type="match status" value="1"/>
</dbReference>
<evidence type="ECO:0000256" key="1">
    <source>
        <dbReference type="ARBA" id="ARBA00022801"/>
    </source>
</evidence>
<comment type="caution">
    <text evidence="5">The sequence shown here is derived from an EMBL/GenBank/DDBJ whole genome shotgun (WGS) entry which is preliminary data.</text>
</comment>
<reference evidence="5" key="1">
    <citation type="submission" date="2020-11" db="EMBL/GenBank/DDBJ databases">
        <title>Sequencing the genomes of 1000 actinobacteria strains.</title>
        <authorList>
            <person name="Klenk H.-P."/>
        </authorList>
    </citation>
    <scope>NUCLEOTIDE SEQUENCE</scope>
    <source>
        <strain evidence="5">DSM 43175</strain>
    </source>
</reference>
<dbReference type="InterPro" id="IPR036457">
    <property type="entry name" value="PPM-type-like_dom_sf"/>
</dbReference>
<dbReference type="InterPro" id="IPR000014">
    <property type="entry name" value="PAS"/>
</dbReference>
<dbReference type="Gene3D" id="3.60.40.10">
    <property type="entry name" value="PPM-type phosphatase domain"/>
    <property type="match status" value="1"/>
</dbReference>
<proteinExistence type="predicted"/>